<dbReference type="InterPro" id="IPR015806">
    <property type="entry name" value="Pyrv_Knase_insert_dom_sf"/>
</dbReference>
<comment type="catalytic activity">
    <reaction evidence="14">
        <text>pyruvate + ATP = phosphoenolpyruvate + ADP + H(+)</text>
        <dbReference type="Rhea" id="RHEA:18157"/>
        <dbReference type="ChEBI" id="CHEBI:15361"/>
        <dbReference type="ChEBI" id="CHEBI:15378"/>
        <dbReference type="ChEBI" id="CHEBI:30616"/>
        <dbReference type="ChEBI" id="CHEBI:58702"/>
        <dbReference type="ChEBI" id="CHEBI:456216"/>
        <dbReference type="EC" id="2.7.1.40"/>
    </reaction>
</comment>
<evidence type="ECO:0000256" key="8">
    <source>
        <dbReference type="ARBA" id="ARBA00022741"/>
    </source>
</evidence>
<dbReference type="Gene3D" id="3.20.20.60">
    <property type="entry name" value="Phosphoenolpyruvate-binding domains"/>
    <property type="match status" value="1"/>
</dbReference>
<evidence type="ECO:0000256" key="10">
    <source>
        <dbReference type="ARBA" id="ARBA00022840"/>
    </source>
</evidence>
<dbReference type="Proteomes" id="UP000266172">
    <property type="component" value="Unassembled WGS sequence"/>
</dbReference>
<dbReference type="EC" id="2.7.1.40" evidence="4 14"/>
<dbReference type="UniPathway" id="UPA00109">
    <property type="reaction ID" value="UER00188"/>
</dbReference>
<dbReference type="RefSeq" id="WP_118097927.1">
    <property type="nucleotide sequence ID" value="NZ_QRVL01000013.1"/>
</dbReference>
<gene>
    <name evidence="16" type="ORF">DWX93_13005</name>
</gene>
<dbReference type="Pfam" id="PF00224">
    <property type="entry name" value="PK"/>
    <property type="match status" value="1"/>
</dbReference>
<evidence type="ECO:0000256" key="7">
    <source>
        <dbReference type="ARBA" id="ARBA00022723"/>
    </source>
</evidence>
<reference evidence="16 17" key="1">
    <citation type="submission" date="2018-08" db="EMBL/GenBank/DDBJ databases">
        <title>A genome reference for cultivated species of the human gut microbiota.</title>
        <authorList>
            <person name="Zou Y."/>
            <person name="Xue W."/>
            <person name="Luo G."/>
        </authorList>
    </citation>
    <scope>NUCLEOTIDE SEQUENCE [LARGE SCALE GENOMIC DNA]</scope>
    <source>
        <strain evidence="16 17">AF22-12AC</strain>
    </source>
</reference>
<evidence type="ECO:0000256" key="4">
    <source>
        <dbReference type="ARBA" id="ARBA00012142"/>
    </source>
</evidence>
<keyword evidence="7" id="KW-0479">Metal-binding</keyword>
<dbReference type="Gene3D" id="2.40.33.10">
    <property type="entry name" value="PK beta-barrel domain-like"/>
    <property type="match status" value="1"/>
</dbReference>
<evidence type="ECO:0000259" key="15">
    <source>
        <dbReference type="Pfam" id="PF00224"/>
    </source>
</evidence>
<keyword evidence="6 14" id="KW-0808">Transferase</keyword>
<evidence type="ECO:0000256" key="6">
    <source>
        <dbReference type="ARBA" id="ARBA00022679"/>
    </source>
</evidence>
<dbReference type="InterPro" id="IPR011037">
    <property type="entry name" value="Pyrv_Knase-like_insert_dom_sf"/>
</dbReference>
<accession>A0A395V8Q6</accession>
<dbReference type="GO" id="GO:0004743">
    <property type="term" value="F:pyruvate kinase activity"/>
    <property type="evidence" value="ECO:0007669"/>
    <property type="project" value="UniProtKB-EC"/>
</dbReference>
<evidence type="ECO:0000256" key="14">
    <source>
        <dbReference type="RuleBase" id="RU000504"/>
    </source>
</evidence>
<evidence type="ECO:0000256" key="2">
    <source>
        <dbReference type="ARBA" id="ARBA00004997"/>
    </source>
</evidence>
<dbReference type="GO" id="GO:0000287">
    <property type="term" value="F:magnesium ion binding"/>
    <property type="evidence" value="ECO:0007669"/>
    <property type="project" value="InterPro"/>
</dbReference>
<keyword evidence="9 14" id="KW-0418">Kinase</keyword>
<keyword evidence="11 14" id="KW-0460">Magnesium</keyword>
<name>A0A395V8Q6_9FIRM</name>
<comment type="pathway">
    <text evidence="2 14">Carbohydrate degradation; glycolysis; pyruvate from D-glyceraldehyde 3-phosphate: step 5/5.</text>
</comment>
<dbReference type="InterPro" id="IPR015793">
    <property type="entry name" value="Pyrv_Knase_brl"/>
</dbReference>
<dbReference type="AlphaFoldDB" id="A0A395V8Q6"/>
<evidence type="ECO:0000256" key="5">
    <source>
        <dbReference type="ARBA" id="ARBA00018587"/>
    </source>
</evidence>
<organism evidence="16 17">
    <name type="scientific">Roseburia hominis</name>
    <dbReference type="NCBI Taxonomy" id="301301"/>
    <lineage>
        <taxon>Bacteria</taxon>
        <taxon>Bacillati</taxon>
        <taxon>Bacillota</taxon>
        <taxon>Clostridia</taxon>
        <taxon>Lachnospirales</taxon>
        <taxon>Lachnospiraceae</taxon>
        <taxon>Roseburia</taxon>
    </lineage>
</organism>
<proteinExistence type="inferred from homology"/>
<comment type="caution">
    <text evidence="16">The sequence shown here is derived from an EMBL/GenBank/DDBJ whole genome shotgun (WGS) entry which is preliminary data.</text>
</comment>
<evidence type="ECO:0000256" key="12">
    <source>
        <dbReference type="ARBA" id="ARBA00023152"/>
    </source>
</evidence>
<keyword evidence="13 16" id="KW-0670">Pyruvate</keyword>
<comment type="similarity">
    <text evidence="3 14">Belongs to the pyruvate kinase family.</text>
</comment>
<sequence length="345" mass="37711">MKTKIYGTIGPACCDTEMLVHLFEKGMTGIRINLSHADLEEADAWISGIHSAWSRLHDGTPEILIDLRGPELRIGTLGAERLLKEGDGLSLVADGQNNLFDPTEIPVPGTLLVALAPGQEILLDDGRIALKVEEQFRCGSSVAVECTVVRGGVLKSGKSIAAPGVEIQTPTLTERDYRNLARVKQCRITGVMLPFVRNQEDLKNLKEALINEDAGDILIFAKIENLQGMEHLGELLPHCDEIVIARGDLGNAMPLAKLPCAQEEIAAQCRKHGRAFMVVTQMLASMEHRAVPTRAEVSDIFRAVQQGAASVMLTGETAAGEYPLEAMEVLVDTVREAEWYLEERR</sequence>
<dbReference type="PRINTS" id="PR01050">
    <property type="entry name" value="PYRUVTKNASE"/>
</dbReference>
<dbReference type="SUPFAM" id="SSF51621">
    <property type="entry name" value="Phosphoenolpyruvate/pyruvate domain"/>
    <property type="match status" value="1"/>
</dbReference>
<keyword evidence="8" id="KW-0547">Nucleotide-binding</keyword>
<evidence type="ECO:0000256" key="11">
    <source>
        <dbReference type="ARBA" id="ARBA00022842"/>
    </source>
</evidence>
<protein>
    <recommendedName>
        <fullName evidence="5 14">Pyruvate kinase</fullName>
        <ecNumber evidence="4 14">2.7.1.40</ecNumber>
    </recommendedName>
</protein>
<feature type="domain" description="Pyruvate kinase barrel" evidence="15">
    <location>
        <begin position="2"/>
        <end position="326"/>
    </location>
</feature>
<comment type="cofactor">
    <cofactor evidence="1">
        <name>K(+)</name>
        <dbReference type="ChEBI" id="CHEBI:29103"/>
    </cofactor>
</comment>
<dbReference type="InterPro" id="IPR001697">
    <property type="entry name" value="Pyr_Knase"/>
</dbReference>
<evidence type="ECO:0000256" key="9">
    <source>
        <dbReference type="ARBA" id="ARBA00022777"/>
    </source>
</evidence>
<dbReference type="InterPro" id="IPR040442">
    <property type="entry name" value="Pyrv_kinase-like_dom_sf"/>
</dbReference>
<dbReference type="EMBL" id="QRVL01000013">
    <property type="protein sequence ID" value="RGS37949.1"/>
    <property type="molecule type" value="Genomic_DNA"/>
</dbReference>
<dbReference type="GO" id="GO:0005524">
    <property type="term" value="F:ATP binding"/>
    <property type="evidence" value="ECO:0007669"/>
    <property type="project" value="UniProtKB-KW"/>
</dbReference>
<evidence type="ECO:0000313" key="17">
    <source>
        <dbReference type="Proteomes" id="UP000266172"/>
    </source>
</evidence>
<keyword evidence="12 14" id="KW-0324">Glycolysis</keyword>
<dbReference type="GO" id="GO:0016301">
    <property type="term" value="F:kinase activity"/>
    <property type="evidence" value="ECO:0007669"/>
    <property type="project" value="UniProtKB-KW"/>
</dbReference>
<evidence type="ECO:0000256" key="3">
    <source>
        <dbReference type="ARBA" id="ARBA00008663"/>
    </source>
</evidence>
<evidence type="ECO:0000256" key="13">
    <source>
        <dbReference type="ARBA" id="ARBA00023317"/>
    </source>
</evidence>
<dbReference type="GO" id="GO:0030955">
    <property type="term" value="F:potassium ion binding"/>
    <property type="evidence" value="ECO:0007669"/>
    <property type="project" value="InterPro"/>
</dbReference>
<dbReference type="InterPro" id="IPR015813">
    <property type="entry name" value="Pyrv/PenolPyrv_kinase-like_dom"/>
</dbReference>
<dbReference type="PANTHER" id="PTHR11817">
    <property type="entry name" value="PYRUVATE KINASE"/>
    <property type="match status" value="1"/>
</dbReference>
<keyword evidence="10" id="KW-0067">ATP-binding</keyword>
<evidence type="ECO:0000256" key="1">
    <source>
        <dbReference type="ARBA" id="ARBA00001958"/>
    </source>
</evidence>
<evidence type="ECO:0000313" key="16">
    <source>
        <dbReference type="EMBL" id="RGS37949.1"/>
    </source>
</evidence>
<dbReference type="SUPFAM" id="SSF50800">
    <property type="entry name" value="PK beta-barrel domain-like"/>
    <property type="match status" value="1"/>
</dbReference>